<name>A0A8K0CMG5_IGNLU</name>
<gene>
    <name evidence="1" type="ORF">ILUMI_16098</name>
</gene>
<evidence type="ECO:0000313" key="2">
    <source>
        <dbReference type="Proteomes" id="UP000801492"/>
    </source>
</evidence>
<accession>A0A8K0CMG5</accession>
<proteinExistence type="predicted"/>
<comment type="caution">
    <text evidence="1">The sequence shown here is derived from an EMBL/GenBank/DDBJ whole genome shotgun (WGS) entry which is preliminary data.</text>
</comment>
<dbReference type="Proteomes" id="UP000801492">
    <property type="component" value="Unassembled WGS sequence"/>
</dbReference>
<sequence length="80" mass="8670">MLAAYIGDCSKMQFGLTYQQILEFAHSYALRFNHGINVTSSLFWQQNEQVTFVGIVTASGKAFPPCLNGASPGSIALTIP</sequence>
<protein>
    <submittedName>
        <fullName evidence="1">Uncharacterized protein</fullName>
    </submittedName>
</protein>
<keyword evidence="2" id="KW-1185">Reference proteome</keyword>
<reference evidence="1" key="1">
    <citation type="submission" date="2019-08" db="EMBL/GenBank/DDBJ databases">
        <title>The genome of the North American firefly Photinus pyralis.</title>
        <authorList>
            <consortium name="Photinus pyralis genome working group"/>
            <person name="Fallon T.R."/>
            <person name="Sander Lower S.E."/>
            <person name="Weng J.-K."/>
        </authorList>
    </citation>
    <scope>NUCLEOTIDE SEQUENCE</scope>
    <source>
        <strain evidence="1">TRF0915ILg1</strain>
        <tissue evidence="1">Whole body</tissue>
    </source>
</reference>
<dbReference type="EMBL" id="VTPC01058769">
    <property type="protein sequence ID" value="KAF2890075.1"/>
    <property type="molecule type" value="Genomic_DNA"/>
</dbReference>
<organism evidence="1 2">
    <name type="scientific">Ignelater luminosus</name>
    <name type="common">Cucubano</name>
    <name type="synonym">Pyrophorus luminosus</name>
    <dbReference type="NCBI Taxonomy" id="2038154"/>
    <lineage>
        <taxon>Eukaryota</taxon>
        <taxon>Metazoa</taxon>
        <taxon>Ecdysozoa</taxon>
        <taxon>Arthropoda</taxon>
        <taxon>Hexapoda</taxon>
        <taxon>Insecta</taxon>
        <taxon>Pterygota</taxon>
        <taxon>Neoptera</taxon>
        <taxon>Endopterygota</taxon>
        <taxon>Coleoptera</taxon>
        <taxon>Polyphaga</taxon>
        <taxon>Elateriformia</taxon>
        <taxon>Elateroidea</taxon>
        <taxon>Elateridae</taxon>
        <taxon>Agrypninae</taxon>
        <taxon>Pyrophorini</taxon>
        <taxon>Ignelater</taxon>
    </lineage>
</organism>
<evidence type="ECO:0000313" key="1">
    <source>
        <dbReference type="EMBL" id="KAF2890075.1"/>
    </source>
</evidence>
<dbReference type="AlphaFoldDB" id="A0A8K0CMG5"/>